<evidence type="ECO:0000313" key="2">
    <source>
        <dbReference type="Proteomes" id="UP000588068"/>
    </source>
</evidence>
<proteinExistence type="predicted"/>
<accession>A0A841HT83</accession>
<dbReference type="Proteomes" id="UP000588068">
    <property type="component" value="Unassembled WGS sequence"/>
</dbReference>
<evidence type="ECO:0000313" key="1">
    <source>
        <dbReference type="EMBL" id="MBB6095212.1"/>
    </source>
</evidence>
<reference evidence="1 2" key="1">
    <citation type="submission" date="2020-08" db="EMBL/GenBank/DDBJ databases">
        <title>Genomic Encyclopedia of Type Strains, Phase IV (KMG-IV): sequencing the most valuable type-strain genomes for metagenomic binning, comparative biology and taxonomic classification.</title>
        <authorList>
            <person name="Goeker M."/>
        </authorList>
    </citation>
    <scope>NUCLEOTIDE SEQUENCE [LARGE SCALE GENOMIC DNA]</scope>
    <source>
        <strain evidence="1 2">DSM 26723</strain>
    </source>
</reference>
<dbReference type="EMBL" id="JACHHZ010000005">
    <property type="protein sequence ID" value="MBB6095212.1"/>
    <property type="molecule type" value="Genomic_DNA"/>
</dbReference>
<comment type="caution">
    <text evidence="1">The sequence shown here is derived from an EMBL/GenBank/DDBJ whole genome shotgun (WGS) entry which is preliminary data.</text>
</comment>
<gene>
    <name evidence="1" type="ORF">HNQ60_004102</name>
</gene>
<protein>
    <submittedName>
        <fullName evidence="1">Uncharacterized protein</fullName>
    </submittedName>
</protein>
<name>A0A841HT83_9GAMM</name>
<organism evidence="1 2">
    <name type="scientific">Povalibacter uvarum</name>
    <dbReference type="NCBI Taxonomy" id="732238"/>
    <lineage>
        <taxon>Bacteria</taxon>
        <taxon>Pseudomonadati</taxon>
        <taxon>Pseudomonadota</taxon>
        <taxon>Gammaproteobacteria</taxon>
        <taxon>Steroidobacterales</taxon>
        <taxon>Steroidobacteraceae</taxon>
        <taxon>Povalibacter</taxon>
    </lineage>
</organism>
<sequence length="106" mass="11759">MAQTRIEAYEVLYSANTFSPRIALKNAGNYVGQMIFKPNGTTLPADTVVNNQVQLYYHLDDFQNAIDLLRNEKPIYMYYSGSGGGFENGIRTMSEKVGEGEIAPAV</sequence>
<dbReference type="RefSeq" id="WP_184334611.1">
    <property type="nucleotide sequence ID" value="NZ_JACHHZ010000005.1"/>
</dbReference>
<keyword evidence="2" id="KW-1185">Reference proteome</keyword>
<dbReference type="AlphaFoldDB" id="A0A841HT83"/>